<dbReference type="Pfam" id="PF00787">
    <property type="entry name" value="PX"/>
    <property type="match status" value="1"/>
</dbReference>
<keyword evidence="3 14" id="KW-0728">SH3 domain</keyword>
<evidence type="ECO:0000256" key="8">
    <source>
        <dbReference type="ARBA" id="ARBA00022927"/>
    </source>
</evidence>
<evidence type="ECO:0000256" key="12">
    <source>
        <dbReference type="PIRNR" id="PIRNR027744"/>
    </source>
</evidence>
<evidence type="ECO:0000256" key="9">
    <source>
        <dbReference type="ARBA" id="ARBA00023136"/>
    </source>
</evidence>
<keyword evidence="9 12" id="KW-0472">Membrane</keyword>
<dbReference type="Proteomes" id="UP000694548">
    <property type="component" value="Chromosome sgr02"/>
</dbReference>
<dbReference type="InterPro" id="IPR001452">
    <property type="entry name" value="SH3_domain"/>
</dbReference>
<evidence type="ECO:0000256" key="11">
    <source>
        <dbReference type="ARBA" id="ARBA00023329"/>
    </source>
</evidence>
<dbReference type="InterPro" id="IPR014536">
    <property type="entry name" value="Snx9_fam"/>
</dbReference>
<dbReference type="GO" id="GO:0036089">
    <property type="term" value="P:cleavage furrow formation"/>
    <property type="evidence" value="ECO:0007669"/>
    <property type="project" value="TreeGrafter"/>
</dbReference>
<dbReference type="InterPro" id="IPR027267">
    <property type="entry name" value="AH/BAR_dom_sf"/>
</dbReference>
<keyword evidence="4" id="KW-0813">Transport</keyword>
<dbReference type="Ensembl" id="ENSNFUT00015045074.1">
    <property type="protein sequence ID" value="ENSNFUP00015043179.1"/>
    <property type="gene ID" value="ENSNFUG00015020666.1"/>
</dbReference>
<dbReference type="OMA" id="GWCEGFN"/>
<dbReference type="Gene3D" id="1.20.1270.60">
    <property type="entry name" value="Arfaptin homology (AH) domain/BAR domain"/>
    <property type="match status" value="1"/>
</dbReference>
<dbReference type="GO" id="GO:0035091">
    <property type="term" value="F:phosphatidylinositol binding"/>
    <property type="evidence" value="ECO:0007669"/>
    <property type="project" value="InterPro"/>
</dbReference>
<dbReference type="InterPro" id="IPR019497">
    <property type="entry name" value="Sorting_nexin_WASP-bd-dom"/>
</dbReference>
<name>A0A1A8B4Q6_NOTFU</name>
<dbReference type="SUPFAM" id="SSF64268">
    <property type="entry name" value="PX domain"/>
    <property type="match status" value="1"/>
</dbReference>
<feature type="region of interest" description="Disordered" evidence="15">
    <location>
        <begin position="66"/>
        <end position="162"/>
    </location>
</feature>
<reference evidence="18" key="2">
    <citation type="submission" date="2016-05" db="EMBL/GenBank/DDBJ databases">
        <authorList>
            <person name="Lavstsen T."/>
            <person name="Jespersen J.S."/>
        </authorList>
    </citation>
    <scope>NUCLEOTIDE SEQUENCE</scope>
    <source>
        <tissue evidence="18">Brain</tissue>
    </source>
</reference>
<evidence type="ECO:0000256" key="1">
    <source>
        <dbReference type="ARBA" id="ARBA00004180"/>
    </source>
</evidence>
<dbReference type="PANTHER" id="PTHR45827:SF5">
    <property type="entry name" value="SORTING NEXIN"/>
    <property type="match status" value="1"/>
</dbReference>
<evidence type="ECO:0000259" key="17">
    <source>
        <dbReference type="PROSITE" id="PS50195"/>
    </source>
</evidence>
<evidence type="ECO:0000256" key="14">
    <source>
        <dbReference type="PROSITE-ProRule" id="PRU00192"/>
    </source>
</evidence>
<dbReference type="KEGG" id="nfu:107396763"/>
<dbReference type="Bgee" id="ENSNFUG00015020666">
    <property type="expression patterns" value="Expressed in caudal fin and 1 other cell type or tissue"/>
</dbReference>
<dbReference type="GO" id="GO:0006897">
    <property type="term" value="P:endocytosis"/>
    <property type="evidence" value="ECO:0007669"/>
    <property type="project" value="UniProtKB-KW"/>
</dbReference>
<dbReference type="GO" id="GO:0015031">
    <property type="term" value="P:protein transport"/>
    <property type="evidence" value="ECO:0007669"/>
    <property type="project" value="UniProtKB-KW"/>
</dbReference>
<dbReference type="GO" id="GO:0030659">
    <property type="term" value="C:cytoplasmic vesicle membrane"/>
    <property type="evidence" value="ECO:0007669"/>
    <property type="project" value="UniProtKB-SubCell"/>
</dbReference>
<dbReference type="GO" id="GO:0016197">
    <property type="term" value="P:endosomal transport"/>
    <property type="evidence" value="ECO:0007669"/>
    <property type="project" value="TreeGrafter"/>
</dbReference>
<feature type="binding site" evidence="13">
    <location>
        <position position="249"/>
    </location>
    <ligand>
        <name>a 1,2-diacyl-sn-glycero-3-phospho-(1D-myo-inositol-4,5-bisphosphate)</name>
        <dbReference type="ChEBI" id="CHEBI:58456"/>
    </ligand>
</feature>
<dbReference type="SMART" id="SM00326">
    <property type="entry name" value="SH3"/>
    <property type="match status" value="1"/>
</dbReference>
<protein>
    <recommendedName>
        <fullName evidence="12">Sorting nexin</fullName>
    </recommendedName>
</protein>
<feature type="binding site" evidence="13">
    <location>
        <position position="251"/>
    </location>
    <ligand>
        <name>a 1,2-diacyl-sn-glycero-3-phospho-(1D-myo-inositol-4,5-bisphosphate)</name>
        <dbReference type="ChEBI" id="CHEBI:58456"/>
    </ligand>
</feature>
<dbReference type="Pfam" id="PF10456">
    <property type="entry name" value="BAR_3_WASP_bdg"/>
    <property type="match status" value="1"/>
</dbReference>
<feature type="compositionally biased region" description="Polar residues" evidence="15">
    <location>
        <begin position="66"/>
        <end position="92"/>
    </location>
</feature>
<evidence type="ECO:0000313" key="18">
    <source>
        <dbReference type="EMBL" id="SBP61460.1"/>
    </source>
</evidence>
<comment type="similarity">
    <text evidence="2 12">Belongs to the sorting nexin family.</text>
</comment>
<keyword evidence="7" id="KW-0498">Mitosis</keyword>
<evidence type="ECO:0000256" key="5">
    <source>
        <dbReference type="ARBA" id="ARBA00022583"/>
    </source>
</evidence>
<keyword evidence="10" id="KW-0131">Cell cycle</keyword>
<evidence type="ECO:0000256" key="13">
    <source>
        <dbReference type="PIRSR" id="PIRSR027744-1"/>
    </source>
</evidence>
<sequence>MALKAKVLYDFHAENPGEISIAESELVSVFTEEELDGWLEGENSRGEVGLFPASYVDIIRDHISASNNGFSSPKTITQPPARTSSSDSQSQRGFKVGSGGGSSFNTSQGSDDDWDDDWDDSSPAAYEPQGFGSTPPMYPVATSLPTRRSSQQQQQAKGSATVGRNLNRFSTFVKSGGEAFLLGEASAFVKDGDKIVVVMGNHGPQWQEDPYPFTCTIDDPTKQTKFKGMKSYMSYGLTPTHTNIQVNRRYKHFDWLYARLVERFPVISVPHLPEKQATGRFEEDFISKRRKGLIWWMNHMTSHPVLAHCDVFQHFLTCGADEKAWKMGKRRAERDDLVGANFFLTISTPTVPLDLQEVENNIEGFKAFAKKMDENIVSMNTTITEFSRKQMTGFKKEYQKVGQSFRLLGQAFELDQQAFSASLNKALAYTGEAYEAIGEYFAEQPRQDLEPISDLLDLYRGHLANYPDIIHVQKGALTKVKDCPKQEGELNERCNIISCATLAEIQHFHRTRVRDFRSQMQHHLCQQISFFQKITAKLEEALHKYDDDQCVKASGP</sequence>
<keyword evidence="5" id="KW-0254">Endocytosis</keyword>
<dbReference type="InterPro" id="IPR036871">
    <property type="entry name" value="PX_dom_sf"/>
</dbReference>
<evidence type="ECO:0000256" key="4">
    <source>
        <dbReference type="ARBA" id="ARBA00022448"/>
    </source>
</evidence>
<feature type="binding site" evidence="13">
    <location>
        <position position="289"/>
    </location>
    <ligand>
        <name>a 1,2-diacyl-sn-glycero-3-phospho-(1D-myo-inositol-4,5-bisphosphate)</name>
        <dbReference type="ChEBI" id="CHEBI:58456"/>
    </ligand>
</feature>
<dbReference type="SMART" id="SM00312">
    <property type="entry name" value="PX"/>
    <property type="match status" value="1"/>
</dbReference>
<accession>A0A1A8B4Q6</accession>
<evidence type="ECO:0000256" key="7">
    <source>
        <dbReference type="ARBA" id="ARBA00022776"/>
    </source>
</evidence>
<dbReference type="AlphaFoldDB" id="A0A1A8B4Q6"/>
<dbReference type="PANTHER" id="PTHR45827">
    <property type="entry name" value="SORTING NEXIN"/>
    <property type="match status" value="1"/>
</dbReference>
<dbReference type="FunFam" id="2.30.30.40:FF:000116">
    <property type="entry name" value="Sorting nexin"/>
    <property type="match status" value="1"/>
</dbReference>
<dbReference type="InterPro" id="IPR001683">
    <property type="entry name" value="PX_dom"/>
</dbReference>
<reference evidence="18" key="3">
    <citation type="submission" date="2016-06" db="EMBL/GenBank/DDBJ databases">
        <title>The genome of a short-lived fish provides insights into sex chromosome evolution and the genetic control of aging.</title>
        <authorList>
            <person name="Reichwald K."/>
            <person name="Felder M."/>
            <person name="Petzold A."/>
            <person name="Koch P."/>
            <person name="Groth M."/>
            <person name="Platzer M."/>
        </authorList>
    </citation>
    <scope>NUCLEOTIDE SEQUENCE</scope>
    <source>
        <tissue evidence="18">Brain</tissue>
    </source>
</reference>
<comment type="subcellular location">
    <subcellularLocation>
        <location evidence="1">Cytoplasmic vesicle membrane</location>
        <topology evidence="1">Peripheral membrane protein</topology>
        <orientation evidence="1">Cytoplasmic side</orientation>
    </subcellularLocation>
</comment>
<evidence type="ECO:0000256" key="6">
    <source>
        <dbReference type="ARBA" id="ARBA00022618"/>
    </source>
</evidence>
<dbReference type="GO" id="GO:0005886">
    <property type="term" value="C:plasma membrane"/>
    <property type="evidence" value="ECO:0007669"/>
    <property type="project" value="TreeGrafter"/>
</dbReference>
<dbReference type="OrthoDB" id="10254720at2759"/>
<dbReference type="Gene3D" id="2.30.30.40">
    <property type="entry name" value="SH3 Domains"/>
    <property type="match status" value="1"/>
</dbReference>
<evidence type="ECO:0000256" key="2">
    <source>
        <dbReference type="ARBA" id="ARBA00010883"/>
    </source>
</evidence>
<feature type="domain" description="SH3" evidence="16">
    <location>
        <begin position="1"/>
        <end position="61"/>
    </location>
</feature>
<dbReference type="PROSITE" id="PS50195">
    <property type="entry name" value="PX"/>
    <property type="match status" value="1"/>
</dbReference>
<dbReference type="GO" id="GO:0097320">
    <property type="term" value="P:plasma membrane tubulation"/>
    <property type="evidence" value="ECO:0007669"/>
    <property type="project" value="TreeGrafter"/>
</dbReference>
<feature type="compositionally biased region" description="Acidic residues" evidence="15">
    <location>
        <begin position="110"/>
        <end position="120"/>
    </location>
</feature>
<dbReference type="GO" id="GO:0000278">
    <property type="term" value="P:mitotic cell cycle"/>
    <property type="evidence" value="ECO:0007669"/>
    <property type="project" value="InterPro"/>
</dbReference>
<evidence type="ECO:0000313" key="20">
    <source>
        <dbReference type="Proteomes" id="UP000694548"/>
    </source>
</evidence>
<proteinExistence type="inferred from homology"/>
<dbReference type="Pfam" id="PF14604">
    <property type="entry name" value="SH3_9"/>
    <property type="match status" value="1"/>
</dbReference>
<dbReference type="EMBL" id="HADY01022975">
    <property type="protein sequence ID" value="SBP61460.1"/>
    <property type="molecule type" value="Transcribed_RNA"/>
</dbReference>
<dbReference type="GeneTree" id="ENSGT00940000157724"/>
<dbReference type="FunFam" id="3.30.1520.10:FF:000004">
    <property type="entry name" value="Sorting nexin"/>
    <property type="match status" value="1"/>
</dbReference>
<keyword evidence="11 12" id="KW-0968">Cytoplasmic vesicle</keyword>
<keyword evidence="20" id="KW-1185">Reference proteome</keyword>
<dbReference type="GeneID" id="107396763"/>
<dbReference type="FunFam" id="1.20.1270.60:FF:000033">
    <property type="entry name" value="Sorting nexin"/>
    <property type="match status" value="1"/>
</dbReference>
<dbReference type="PIRSF" id="PIRSF027744">
    <property type="entry name" value="Snx9"/>
    <property type="match status" value="1"/>
</dbReference>
<evidence type="ECO:0000259" key="16">
    <source>
        <dbReference type="PROSITE" id="PS50002"/>
    </source>
</evidence>
<evidence type="ECO:0000313" key="19">
    <source>
        <dbReference type="Ensembl" id="ENSNFUP00015043179.1"/>
    </source>
</evidence>
<dbReference type="SUPFAM" id="SSF50044">
    <property type="entry name" value="SH3-domain"/>
    <property type="match status" value="1"/>
</dbReference>
<dbReference type="PROSITE" id="PS50002">
    <property type="entry name" value="SH3"/>
    <property type="match status" value="1"/>
</dbReference>
<evidence type="ECO:0000256" key="3">
    <source>
        <dbReference type="ARBA" id="ARBA00022443"/>
    </source>
</evidence>
<evidence type="ECO:0000256" key="10">
    <source>
        <dbReference type="ARBA" id="ARBA00023306"/>
    </source>
</evidence>
<reference evidence="19" key="1">
    <citation type="submission" date="2014-08" db="EMBL/GenBank/DDBJ databases">
        <authorList>
            <person name="Senf B."/>
            <person name="Petzold A."/>
            <person name="Downie B.R."/>
            <person name="Koch P."/>
            <person name="Platzer M."/>
        </authorList>
    </citation>
    <scope>NUCLEOTIDE SEQUENCE [LARGE SCALE GENOMIC DNA]</scope>
    <source>
        <strain evidence="19">GRZ</strain>
    </source>
</reference>
<gene>
    <name evidence="18" type="primary">SNX18B</name>
    <name evidence="19" type="synonym">SNX18</name>
</gene>
<dbReference type="Gene3D" id="3.30.1520.10">
    <property type="entry name" value="Phox-like domain"/>
    <property type="match status" value="1"/>
</dbReference>
<evidence type="ECO:0000256" key="15">
    <source>
        <dbReference type="SAM" id="MobiDB-lite"/>
    </source>
</evidence>
<feature type="domain" description="PX" evidence="17">
    <location>
        <begin position="213"/>
        <end position="323"/>
    </location>
</feature>
<dbReference type="InterPro" id="IPR036028">
    <property type="entry name" value="SH3-like_dom_sf"/>
</dbReference>
<reference evidence="19" key="4">
    <citation type="submission" date="2025-05" db="UniProtKB">
        <authorList>
            <consortium name="Ensembl"/>
        </authorList>
    </citation>
    <scope>IDENTIFICATION</scope>
</reference>
<organism evidence="18">
    <name type="scientific">Nothobranchius furzeri</name>
    <name type="common">Turquoise killifish</name>
    <dbReference type="NCBI Taxonomy" id="105023"/>
    <lineage>
        <taxon>Eukaryota</taxon>
        <taxon>Metazoa</taxon>
        <taxon>Chordata</taxon>
        <taxon>Craniata</taxon>
        <taxon>Vertebrata</taxon>
        <taxon>Euteleostomi</taxon>
        <taxon>Actinopterygii</taxon>
        <taxon>Neopterygii</taxon>
        <taxon>Teleostei</taxon>
        <taxon>Neoteleostei</taxon>
        <taxon>Acanthomorphata</taxon>
        <taxon>Ovalentaria</taxon>
        <taxon>Atherinomorphae</taxon>
        <taxon>Cyprinodontiformes</taxon>
        <taxon>Nothobranchiidae</taxon>
        <taxon>Nothobranchius</taxon>
    </lineage>
</organism>
<keyword evidence="8" id="KW-0653">Protein transport</keyword>
<keyword evidence="6" id="KW-0132">Cell division</keyword>